<comment type="caution">
    <text evidence="9">The sequence shown here is derived from an EMBL/GenBank/DDBJ whole genome shotgun (WGS) entry which is preliminary data.</text>
</comment>
<dbReference type="InterPro" id="IPR022572">
    <property type="entry name" value="DNA_rep/recomb_RecO_N"/>
</dbReference>
<keyword evidence="5 7" id="KW-0234">DNA repair</keyword>
<dbReference type="AlphaFoldDB" id="A0A1F7RQF0"/>
<dbReference type="EMBL" id="MGDE01000209">
    <property type="protein sequence ID" value="OGL43789.1"/>
    <property type="molecule type" value="Genomic_DNA"/>
</dbReference>
<evidence type="ECO:0000256" key="5">
    <source>
        <dbReference type="ARBA" id="ARBA00023204"/>
    </source>
</evidence>
<dbReference type="GO" id="GO:0006302">
    <property type="term" value="P:double-strand break repair"/>
    <property type="evidence" value="ECO:0007669"/>
    <property type="project" value="TreeGrafter"/>
</dbReference>
<dbReference type="InterPro" id="IPR037278">
    <property type="entry name" value="ARFGAP/RecO"/>
</dbReference>
<proteinExistence type="inferred from homology"/>
<organism evidence="9 10">
    <name type="scientific">Candidatus Schekmanbacteria bacterium RBG_16_38_10</name>
    <dbReference type="NCBI Taxonomy" id="1817879"/>
    <lineage>
        <taxon>Bacteria</taxon>
        <taxon>Candidatus Schekmaniibacteriota</taxon>
    </lineage>
</organism>
<sequence>MGIQRTKAIVLKSLNFAETDKIITLYTQSFGKIGTIAKGVRKINSKLGNSFEPGTLLDVIFYEKESSNLSNIRQSNIIDFFRDIRDDFTLLSGSFYMLSAVNEMTREKQQNDLLFKLLQESLFFLSKIGDVFKSIALFEIKMLKILGYEPNLRECSECREEVRGREVNFSISSSSVVCSKCTEPWDNTVPISMGTVKTIEKMKEWSINKSINLKPSSTSMEEIKKILYPSIMYHLGKEIKARSFLENTHHLYSKHPVAEGNSISGWEL</sequence>
<dbReference type="Pfam" id="PF11967">
    <property type="entry name" value="RecO_N"/>
    <property type="match status" value="1"/>
</dbReference>
<protein>
    <recommendedName>
        <fullName evidence="2 7">DNA repair protein RecO</fullName>
    </recommendedName>
    <alternativeName>
        <fullName evidence="6 7">Recombination protein O</fullName>
    </alternativeName>
</protein>
<dbReference type="InterPro" id="IPR042242">
    <property type="entry name" value="RecO_C"/>
</dbReference>
<keyword evidence="3 7" id="KW-0227">DNA damage</keyword>
<dbReference type="Proteomes" id="UP000178797">
    <property type="component" value="Unassembled WGS sequence"/>
</dbReference>
<dbReference type="PANTHER" id="PTHR33991:SF1">
    <property type="entry name" value="DNA REPAIR PROTEIN RECO"/>
    <property type="match status" value="1"/>
</dbReference>
<evidence type="ECO:0000256" key="7">
    <source>
        <dbReference type="HAMAP-Rule" id="MF_00201"/>
    </source>
</evidence>
<dbReference type="Gene3D" id="2.40.50.140">
    <property type="entry name" value="Nucleic acid-binding proteins"/>
    <property type="match status" value="1"/>
</dbReference>
<reference evidence="9 10" key="1">
    <citation type="journal article" date="2016" name="Nat. Commun.">
        <title>Thousands of microbial genomes shed light on interconnected biogeochemical processes in an aquifer system.</title>
        <authorList>
            <person name="Anantharaman K."/>
            <person name="Brown C.T."/>
            <person name="Hug L.A."/>
            <person name="Sharon I."/>
            <person name="Castelle C.J."/>
            <person name="Probst A.J."/>
            <person name="Thomas B.C."/>
            <person name="Singh A."/>
            <person name="Wilkins M.J."/>
            <person name="Karaoz U."/>
            <person name="Brodie E.L."/>
            <person name="Williams K.H."/>
            <person name="Hubbard S.S."/>
            <person name="Banfield J.F."/>
        </authorList>
    </citation>
    <scope>NUCLEOTIDE SEQUENCE [LARGE SCALE GENOMIC DNA]</scope>
</reference>
<dbReference type="GO" id="GO:0043590">
    <property type="term" value="C:bacterial nucleoid"/>
    <property type="evidence" value="ECO:0007669"/>
    <property type="project" value="TreeGrafter"/>
</dbReference>
<evidence type="ECO:0000256" key="6">
    <source>
        <dbReference type="ARBA" id="ARBA00033409"/>
    </source>
</evidence>
<comment type="similarity">
    <text evidence="1 7">Belongs to the RecO family.</text>
</comment>
<evidence type="ECO:0000256" key="1">
    <source>
        <dbReference type="ARBA" id="ARBA00007452"/>
    </source>
</evidence>
<dbReference type="Pfam" id="PF02565">
    <property type="entry name" value="RecO_C"/>
    <property type="match status" value="1"/>
</dbReference>
<gene>
    <name evidence="7" type="primary">recO</name>
    <name evidence="9" type="ORF">A2W05_07975</name>
</gene>
<name>A0A1F7RQF0_9BACT</name>
<dbReference type="NCBIfam" id="TIGR00613">
    <property type="entry name" value="reco"/>
    <property type="match status" value="1"/>
</dbReference>
<evidence type="ECO:0000313" key="10">
    <source>
        <dbReference type="Proteomes" id="UP000178797"/>
    </source>
</evidence>
<accession>A0A1F7RQF0</accession>
<dbReference type="SUPFAM" id="SSF50249">
    <property type="entry name" value="Nucleic acid-binding proteins"/>
    <property type="match status" value="1"/>
</dbReference>
<comment type="function">
    <text evidence="7">Involved in DNA repair and RecF pathway recombination.</text>
</comment>
<evidence type="ECO:0000313" key="9">
    <source>
        <dbReference type="EMBL" id="OGL43789.1"/>
    </source>
</evidence>
<keyword evidence="4 7" id="KW-0233">DNA recombination</keyword>
<evidence type="ECO:0000259" key="8">
    <source>
        <dbReference type="Pfam" id="PF11967"/>
    </source>
</evidence>
<feature type="domain" description="DNA replication/recombination mediator RecO N-terminal" evidence="8">
    <location>
        <begin position="1"/>
        <end position="81"/>
    </location>
</feature>
<dbReference type="Gene3D" id="1.20.1440.120">
    <property type="entry name" value="Recombination protein O, C-terminal domain"/>
    <property type="match status" value="1"/>
</dbReference>
<evidence type="ECO:0000256" key="3">
    <source>
        <dbReference type="ARBA" id="ARBA00022763"/>
    </source>
</evidence>
<dbReference type="GO" id="GO:0006310">
    <property type="term" value="P:DNA recombination"/>
    <property type="evidence" value="ECO:0007669"/>
    <property type="project" value="UniProtKB-UniRule"/>
</dbReference>
<dbReference type="HAMAP" id="MF_00201">
    <property type="entry name" value="RecO"/>
    <property type="match status" value="1"/>
</dbReference>
<evidence type="ECO:0000256" key="2">
    <source>
        <dbReference type="ARBA" id="ARBA00021310"/>
    </source>
</evidence>
<dbReference type="SUPFAM" id="SSF57863">
    <property type="entry name" value="ArfGap/RecO-like zinc finger"/>
    <property type="match status" value="1"/>
</dbReference>
<dbReference type="InterPro" id="IPR012340">
    <property type="entry name" value="NA-bd_OB-fold"/>
</dbReference>
<dbReference type="PANTHER" id="PTHR33991">
    <property type="entry name" value="DNA REPAIR PROTEIN RECO"/>
    <property type="match status" value="1"/>
</dbReference>
<evidence type="ECO:0000256" key="4">
    <source>
        <dbReference type="ARBA" id="ARBA00023172"/>
    </source>
</evidence>
<dbReference type="InterPro" id="IPR003717">
    <property type="entry name" value="RecO"/>
</dbReference>